<feature type="region of interest" description="Disordered" evidence="1">
    <location>
        <begin position="350"/>
        <end position="370"/>
    </location>
</feature>
<dbReference type="InterPro" id="IPR036291">
    <property type="entry name" value="NAD(P)-bd_dom_sf"/>
</dbReference>
<dbReference type="eggNOG" id="COG0673">
    <property type="taxonomic scope" value="Bacteria"/>
</dbReference>
<dbReference type="Gene3D" id="3.40.50.720">
    <property type="entry name" value="NAD(P)-binding Rossmann-like Domain"/>
    <property type="match status" value="1"/>
</dbReference>
<dbReference type="PANTHER" id="PTHR43818:SF10">
    <property type="entry name" value="NADH-DEPENDENT DEHYDROGENASE-RELATED"/>
    <property type="match status" value="1"/>
</dbReference>
<dbReference type="InParanoid" id="Q01YR2"/>
<proteinExistence type="predicted"/>
<dbReference type="PANTHER" id="PTHR43818">
    <property type="entry name" value="BCDNA.GH03377"/>
    <property type="match status" value="1"/>
</dbReference>
<name>Q01YR2_SOLUE</name>
<dbReference type="EMBL" id="CP000473">
    <property type="protein sequence ID" value="ABJ85203.1"/>
    <property type="molecule type" value="Genomic_DNA"/>
</dbReference>
<dbReference type="GO" id="GO:0000166">
    <property type="term" value="F:nucleotide binding"/>
    <property type="evidence" value="ECO:0007669"/>
    <property type="project" value="InterPro"/>
</dbReference>
<evidence type="ECO:0000313" key="3">
    <source>
        <dbReference type="EMBL" id="ABJ85203.1"/>
    </source>
</evidence>
<gene>
    <name evidence="3" type="ordered locus">Acid_4241</name>
</gene>
<feature type="compositionally biased region" description="Gly residues" evidence="1">
    <location>
        <begin position="350"/>
        <end position="366"/>
    </location>
</feature>
<evidence type="ECO:0000259" key="2">
    <source>
        <dbReference type="Pfam" id="PF01408"/>
    </source>
</evidence>
<dbReference type="SUPFAM" id="SSF51735">
    <property type="entry name" value="NAD(P)-binding Rossmann-fold domains"/>
    <property type="match status" value="1"/>
</dbReference>
<evidence type="ECO:0000256" key="1">
    <source>
        <dbReference type="SAM" id="MobiDB-lite"/>
    </source>
</evidence>
<dbReference type="SUPFAM" id="SSF55347">
    <property type="entry name" value="Glyceraldehyde-3-phosphate dehydrogenase-like, C-terminal domain"/>
    <property type="match status" value="1"/>
</dbReference>
<organism evidence="3">
    <name type="scientific">Solibacter usitatus (strain Ellin6076)</name>
    <dbReference type="NCBI Taxonomy" id="234267"/>
    <lineage>
        <taxon>Bacteria</taxon>
        <taxon>Pseudomonadati</taxon>
        <taxon>Acidobacteriota</taxon>
        <taxon>Terriglobia</taxon>
        <taxon>Bryobacterales</taxon>
        <taxon>Solibacteraceae</taxon>
        <taxon>Candidatus Solibacter</taxon>
    </lineage>
</organism>
<dbReference type="OrthoDB" id="9792935at2"/>
<dbReference type="HOGENOM" id="CLU_023194_24_0_0"/>
<feature type="domain" description="Gfo/Idh/MocA-like oxidoreductase N-terminal" evidence="2">
    <location>
        <begin position="45"/>
        <end position="162"/>
    </location>
</feature>
<dbReference type="Pfam" id="PF01408">
    <property type="entry name" value="GFO_IDH_MocA"/>
    <property type="match status" value="1"/>
</dbReference>
<dbReference type="STRING" id="234267.Acid_4241"/>
<sequence length="516" mass="55890">MAFDGISRRHFFYGSLLAGAVPAGGFGSTPSLKGLGYKSPNEKLNIASIGAGGKAASDIHGCAPTENIVALCDVDDKQAANIYKQFEKPPKYKDFRKMLDKEGKNIDAVIVTIPDHMHATAALHCMERGKHVYVQKPLCRTVKEAQMLMDAANKYKVATQMGNQGYSNEGTRQCAEMIWGGEIGNVTEVHAWTDRPIWPQGLTEIPTEMPVPDTLDWDLWLGIANMRPFTQGGAGYPNNFGGYFYQPFNWRGFYDFGCGALGDMACHILGAPNMALRLGAPTSVECIKKEGASPFMFPKASTIKFEFPARGNMPPVTIYWYDGMKVQPEIKGVPAGEYLGDLPRIGGAGRGAGRGQGAAGAAGAAGGPPPAAPPATGFVGQVFHWNDAYLPGGERQRVTPDGSLFIGDKGMITTGTYGEQTRLLPVEKMRDYKFPSPLLTRSPGHYRDWIRAAKGGDPAVSNFNVAAPFVQWMLLGVIALRVEGKLEWDAAKGRFSNNADANKYLAPTVRKPWSLT</sequence>
<accession>Q01YR2</accession>
<dbReference type="AlphaFoldDB" id="Q01YR2"/>
<protein>
    <submittedName>
        <fullName evidence="3">Oxidoreductase domain protein</fullName>
    </submittedName>
</protein>
<dbReference type="InterPro" id="IPR050463">
    <property type="entry name" value="Gfo/Idh/MocA_oxidrdct_glycsds"/>
</dbReference>
<dbReference type="InterPro" id="IPR000683">
    <property type="entry name" value="Gfo/Idh/MocA-like_OxRdtase_N"/>
</dbReference>
<reference evidence="3" key="1">
    <citation type="submission" date="2006-10" db="EMBL/GenBank/DDBJ databases">
        <title>Complete sequence of Solibacter usitatus Ellin6076.</title>
        <authorList>
            <consortium name="US DOE Joint Genome Institute"/>
            <person name="Copeland A."/>
            <person name="Lucas S."/>
            <person name="Lapidus A."/>
            <person name="Barry K."/>
            <person name="Detter J.C."/>
            <person name="Glavina del Rio T."/>
            <person name="Hammon N."/>
            <person name="Israni S."/>
            <person name="Dalin E."/>
            <person name="Tice H."/>
            <person name="Pitluck S."/>
            <person name="Thompson L.S."/>
            <person name="Brettin T."/>
            <person name="Bruce D."/>
            <person name="Han C."/>
            <person name="Tapia R."/>
            <person name="Gilna P."/>
            <person name="Schmutz J."/>
            <person name="Larimer F."/>
            <person name="Land M."/>
            <person name="Hauser L."/>
            <person name="Kyrpides N."/>
            <person name="Mikhailova N."/>
            <person name="Janssen P.H."/>
            <person name="Kuske C.R."/>
            <person name="Richardson P."/>
        </authorList>
    </citation>
    <scope>NUCLEOTIDE SEQUENCE</scope>
    <source>
        <strain evidence="3">Ellin6076</strain>
    </source>
</reference>
<dbReference type="KEGG" id="sus:Acid_4241"/>